<evidence type="ECO:0000256" key="1">
    <source>
        <dbReference type="ARBA" id="ARBA00006738"/>
    </source>
</evidence>
<evidence type="ECO:0000256" key="2">
    <source>
        <dbReference type="HAMAP-Rule" id="MF_00048"/>
    </source>
</evidence>
<sequence length="120" mass="13859">MAFNIGNKAQASHEQGQLGENQARKYLEQQGLTFVDQNVRYPFGEIDLIMQQGKEVIFVEVKYRSKSHFGGAVNALSKKQIQRLRRSAEHYMQVNKMDVICRFDLIAIDTGQIHWLKNAF</sequence>
<dbReference type="PANTHER" id="PTHR34039:SF1">
    <property type="entry name" value="UPF0102 PROTEIN YRAN"/>
    <property type="match status" value="1"/>
</dbReference>
<comment type="similarity">
    <text evidence="1 2">Belongs to the UPF0102 family.</text>
</comment>
<dbReference type="HAMAP" id="MF_00048">
    <property type="entry name" value="UPF0102"/>
    <property type="match status" value="1"/>
</dbReference>
<gene>
    <name evidence="3" type="ORF">FM038_023280</name>
</gene>
<dbReference type="NCBIfam" id="NF009150">
    <property type="entry name" value="PRK12497.1-3"/>
    <property type="match status" value="1"/>
</dbReference>
<evidence type="ECO:0000313" key="4">
    <source>
        <dbReference type="Proteomes" id="UP000316416"/>
    </source>
</evidence>
<evidence type="ECO:0000313" key="3">
    <source>
        <dbReference type="EMBL" id="QPG59954.1"/>
    </source>
</evidence>
<dbReference type="SUPFAM" id="SSF52980">
    <property type="entry name" value="Restriction endonuclease-like"/>
    <property type="match status" value="1"/>
</dbReference>
<proteinExistence type="inferred from homology"/>
<protein>
    <recommendedName>
        <fullName evidence="2">UPF0102 protein FM038_023280</fullName>
    </recommendedName>
</protein>
<dbReference type="Proteomes" id="UP000316416">
    <property type="component" value="Chromosome"/>
</dbReference>
<name>A0ABX6VD75_9GAMM</name>
<dbReference type="InterPro" id="IPR011335">
    <property type="entry name" value="Restrct_endonuc-II-like"/>
</dbReference>
<dbReference type="InterPro" id="IPR003509">
    <property type="entry name" value="UPF0102_YraN-like"/>
</dbReference>
<dbReference type="RefSeq" id="WP_142873611.1">
    <property type="nucleotide sequence ID" value="NZ_CP045503.2"/>
</dbReference>
<accession>A0ABX6VD75</accession>
<keyword evidence="4" id="KW-1185">Reference proteome</keyword>
<dbReference type="CDD" id="cd20736">
    <property type="entry name" value="PoNe_Nuclease"/>
    <property type="match status" value="1"/>
</dbReference>
<organism evidence="3 4">
    <name type="scientific">Shewanella eurypsychrophilus</name>
    <dbReference type="NCBI Taxonomy" id="2593656"/>
    <lineage>
        <taxon>Bacteria</taxon>
        <taxon>Pseudomonadati</taxon>
        <taxon>Pseudomonadota</taxon>
        <taxon>Gammaproteobacteria</taxon>
        <taxon>Alteromonadales</taxon>
        <taxon>Shewanellaceae</taxon>
        <taxon>Shewanella</taxon>
    </lineage>
</organism>
<dbReference type="Pfam" id="PF02021">
    <property type="entry name" value="UPF0102"/>
    <property type="match status" value="1"/>
</dbReference>
<dbReference type="EMBL" id="CP045503">
    <property type="protein sequence ID" value="QPG59954.1"/>
    <property type="molecule type" value="Genomic_DNA"/>
</dbReference>
<dbReference type="InterPro" id="IPR011856">
    <property type="entry name" value="tRNA_endonuc-like_dom_sf"/>
</dbReference>
<reference evidence="3" key="1">
    <citation type="submission" date="2021-07" db="EMBL/GenBank/DDBJ databases">
        <title>Shewanella sp. YLB-07 whole genome sequence.</title>
        <authorList>
            <person name="Yu L."/>
        </authorList>
    </citation>
    <scope>NUCLEOTIDE SEQUENCE</scope>
    <source>
        <strain evidence="3">YLB-08</strain>
    </source>
</reference>
<dbReference type="PANTHER" id="PTHR34039">
    <property type="entry name" value="UPF0102 PROTEIN YRAN"/>
    <property type="match status" value="1"/>
</dbReference>
<dbReference type="Gene3D" id="3.40.1350.10">
    <property type="match status" value="1"/>
</dbReference>
<dbReference type="NCBIfam" id="TIGR00252">
    <property type="entry name" value="YraN family protein"/>
    <property type="match status" value="1"/>
</dbReference>